<dbReference type="AlphaFoldDB" id="A0AAW2GBU3"/>
<evidence type="ECO:0000313" key="10">
    <source>
        <dbReference type="EMBL" id="KAL0123747.1"/>
    </source>
</evidence>
<sequence>MANSIQNSMRDIFYKVQFNKTDHPQHMKSLTKLYNKYNLNKFWKDFVWCLQVPLSIQKNHSNVTNTLEFCAKFCMSFYPSQESETTEPISPFLEKLFKFLLSNHNAKDKGVRFRICFFLNMLLNSMGDNAFIDDSLCDQITVNMMERLLDKSPKVREQAVFALYRLQDPSDDECPVIKMYVFHVLKDPNADVRKAVLTTMGKNQKTLQAALTRTRDIDDSVRKKAYEFISKITVRSLTIEQRERLLKDGLEDRSESVRTCVSNVLLPSWLRYYKGEYLNLIHALDGGLGTETATSALQILFKNADLTNLLEQVPLDKDSKLIPLNNLTIENALYWKCVIQHLHRLSCVEELEIIIPELSEFSKYISSFISRMSSQSYEAWVDECHKFILLQLFEISTTYDLSDEMGRKNLNEVIIKTLISDHCSLKIIECIVHHLAKVIPDTNNMLNAVANVISDIRLPLNEIVTQEITEKDRHEKKMQITRKKVEVLELEEGLYKAIKEHNVLEVESIQEKINFLKEEISHISNTLEPQEIIQKEKNDTSTMVKCLNILYTALQSVLTLTPVLRDLMCFVLDSLKHSDCSVRIIALKTLSVYCILDKELAKMYIMMLFYQFSLEQEDPEIWVVSLKGIFDLLLIFGLDYFDILQSHNNTSQNRSERTRTLYTHEESSNNISVANRPDVEEGSCNFIKILTGLLTNENPDLRFTAAEGLCKLLFNERIKSSNLISLLIIMCYNPVNVDDVYVHQCLSTFFESFIIKVPDAHEMFENAYFPTLRIICDAPDVSPLRDINAYHVSKFILNFIRRGYQKNKGQESFDVHNNIAFSLLAEILNPESKIDHEILIKSLPNLCIQIEDEVSKQNLKKAINNVIKMVQEDKQLVKYVKLFERKLETSSDEIEVKIEESSESDE</sequence>
<keyword evidence="7" id="KW-0131">Cell cycle</keyword>
<evidence type="ECO:0000256" key="8">
    <source>
        <dbReference type="SAM" id="Coils"/>
    </source>
</evidence>
<organism evidence="10 11">
    <name type="scientific">Cardiocondyla obscurior</name>
    <dbReference type="NCBI Taxonomy" id="286306"/>
    <lineage>
        <taxon>Eukaryota</taxon>
        <taxon>Metazoa</taxon>
        <taxon>Ecdysozoa</taxon>
        <taxon>Arthropoda</taxon>
        <taxon>Hexapoda</taxon>
        <taxon>Insecta</taxon>
        <taxon>Pterygota</taxon>
        <taxon>Neoptera</taxon>
        <taxon>Endopterygota</taxon>
        <taxon>Hymenoptera</taxon>
        <taxon>Apocrita</taxon>
        <taxon>Aculeata</taxon>
        <taxon>Formicoidea</taxon>
        <taxon>Formicidae</taxon>
        <taxon>Myrmicinae</taxon>
        <taxon>Cardiocondyla</taxon>
    </lineage>
</organism>
<comment type="similarity">
    <text evidence="2">Belongs to the CND3 (condensin subunit 3) family.</text>
</comment>
<dbReference type="GO" id="GO:0000793">
    <property type="term" value="C:condensed chromosome"/>
    <property type="evidence" value="ECO:0007669"/>
    <property type="project" value="TreeGrafter"/>
</dbReference>
<keyword evidence="6" id="KW-0226">DNA condensation</keyword>
<evidence type="ECO:0000256" key="7">
    <source>
        <dbReference type="ARBA" id="ARBA00023306"/>
    </source>
</evidence>
<keyword evidence="4" id="KW-0132">Cell division</keyword>
<evidence type="ECO:0000256" key="5">
    <source>
        <dbReference type="ARBA" id="ARBA00022776"/>
    </source>
</evidence>
<dbReference type="PANTHER" id="PTHR14418">
    <property type="entry name" value="CONDENSIN COMPLEX SUBUNIT 3-RELATED"/>
    <property type="match status" value="1"/>
</dbReference>
<name>A0AAW2GBU3_9HYME</name>
<evidence type="ECO:0000313" key="11">
    <source>
        <dbReference type="Proteomes" id="UP001430953"/>
    </source>
</evidence>
<keyword evidence="5" id="KW-0498">Mitosis</keyword>
<comment type="subcellular location">
    <subcellularLocation>
        <location evidence="1">Chromosome</location>
    </subcellularLocation>
</comment>
<keyword evidence="3" id="KW-0158">Chromosome</keyword>
<gene>
    <name evidence="10" type="ORF">PUN28_005921</name>
</gene>
<evidence type="ECO:0000256" key="4">
    <source>
        <dbReference type="ARBA" id="ARBA00022618"/>
    </source>
</evidence>
<dbReference type="GO" id="GO:0051301">
    <property type="term" value="P:cell division"/>
    <property type="evidence" value="ECO:0007669"/>
    <property type="project" value="UniProtKB-KW"/>
</dbReference>
<dbReference type="GO" id="GO:0005737">
    <property type="term" value="C:cytoplasm"/>
    <property type="evidence" value="ECO:0007669"/>
    <property type="project" value="TreeGrafter"/>
</dbReference>
<dbReference type="Proteomes" id="UP001430953">
    <property type="component" value="Unassembled WGS sequence"/>
</dbReference>
<accession>A0AAW2GBU3</accession>
<dbReference type="InterPro" id="IPR027165">
    <property type="entry name" value="CND3"/>
</dbReference>
<dbReference type="GO" id="GO:0007076">
    <property type="term" value="P:mitotic chromosome condensation"/>
    <property type="evidence" value="ECO:0007669"/>
    <property type="project" value="InterPro"/>
</dbReference>
<keyword evidence="8" id="KW-0175">Coiled coil</keyword>
<reference evidence="10 11" key="1">
    <citation type="submission" date="2023-03" db="EMBL/GenBank/DDBJ databases">
        <title>High recombination rates correlate with genetic variation in Cardiocondyla obscurior ants.</title>
        <authorList>
            <person name="Errbii M."/>
        </authorList>
    </citation>
    <scope>NUCLEOTIDE SEQUENCE [LARGE SCALE GENOMIC DNA]</scope>
    <source>
        <strain evidence="10">Alpha-2009</strain>
        <tissue evidence="10">Whole body</tissue>
    </source>
</reference>
<dbReference type="SUPFAM" id="SSF48371">
    <property type="entry name" value="ARM repeat"/>
    <property type="match status" value="1"/>
</dbReference>
<keyword evidence="11" id="KW-1185">Reference proteome</keyword>
<protein>
    <recommendedName>
        <fullName evidence="9">Nuclear condensin complex subunit 3 C-terminal domain-containing protein</fullName>
    </recommendedName>
</protein>
<dbReference type="PANTHER" id="PTHR14418:SF5">
    <property type="entry name" value="CONDENSIN COMPLEX SUBUNIT 3"/>
    <property type="match status" value="1"/>
</dbReference>
<feature type="domain" description="Nuclear condensin complex subunit 3 C-terminal" evidence="9">
    <location>
        <begin position="545"/>
        <end position="848"/>
    </location>
</feature>
<dbReference type="InterPro" id="IPR025977">
    <property type="entry name" value="Cnd3_C"/>
</dbReference>
<evidence type="ECO:0000259" key="9">
    <source>
        <dbReference type="Pfam" id="PF12719"/>
    </source>
</evidence>
<comment type="caution">
    <text evidence="10">The sequence shown here is derived from an EMBL/GenBank/DDBJ whole genome shotgun (WGS) entry which is preliminary data.</text>
</comment>
<evidence type="ECO:0000256" key="2">
    <source>
        <dbReference type="ARBA" id="ARBA00006533"/>
    </source>
</evidence>
<dbReference type="GO" id="GO:0000796">
    <property type="term" value="C:condensin complex"/>
    <property type="evidence" value="ECO:0007669"/>
    <property type="project" value="InterPro"/>
</dbReference>
<evidence type="ECO:0000256" key="1">
    <source>
        <dbReference type="ARBA" id="ARBA00004286"/>
    </source>
</evidence>
<dbReference type="EMBL" id="JADYXP020000005">
    <property type="protein sequence ID" value="KAL0123747.1"/>
    <property type="molecule type" value="Genomic_DNA"/>
</dbReference>
<evidence type="ECO:0000256" key="6">
    <source>
        <dbReference type="ARBA" id="ARBA00023067"/>
    </source>
</evidence>
<dbReference type="Gene3D" id="1.25.10.10">
    <property type="entry name" value="Leucine-rich Repeat Variant"/>
    <property type="match status" value="1"/>
</dbReference>
<feature type="coiled-coil region" evidence="8">
    <location>
        <begin position="471"/>
        <end position="526"/>
    </location>
</feature>
<proteinExistence type="inferred from homology"/>
<dbReference type="InterPro" id="IPR016024">
    <property type="entry name" value="ARM-type_fold"/>
</dbReference>
<evidence type="ECO:0000256" key="3">
    <source>
        <dbReference type="ARBA" id="ARBA00022454"/>
    </source>
</evidence>
<dbReference type="InterPro" id="IPR011989">
    <property type="entry name" value="ARM-like"/>
</dbReference>
<dbReference type="Pfam" id="PF12719">
    <property type="entry name" value="Cnd3"/>
    <property type="match status" value="1"/>
</dbReference>